<dbReference type="Proteomes" id="UP000071641">
    <property type="component" value="Unassembled WGS sequence"/>
</dbReference>
<dbReference type="RefSeq" id="WP_197475354.1">
    <property type="nucleotide sequence ID" value="NZ_FIZX01000002.1"/>
</dbReference>
<gene>
    <name evidence="1" type="ORF">GCE9029_02264</name>
</gene>
<dbReference type="EMBL" id="FIZX01000002">
    <property type="protein sequence ID" value="CZF80898.1"/>
    <property type="molecule type" value="Genomic_DNA"/>
</dbReference>
<proteinExistence type="predicted"/>
<name>A0A128F277_9GAMM</name>
<evidence type="ECO:0000313" key="1">
    <source>
        <dbReference type="EMBL" id="CZF80898.1"/>
    </source>
</evidence>
<organism evidence="1 2">
    <name type="scientific">Grimontia celer</name>
    <dbReference type="NCBI Taxonomy" id="1796497"/>
    <lineage>
        <taxon>Bacteria</taxon>
        <taxon>Pseudomonadati</taxon>
        <taxon>Pseudomonadota</taxon>
        <taxon>Gammaproteobacteria</taxon>
        <taxon>Vibrionales</taxon>
        <taxon>Vibrionaceae</taxon>
        <taxon>Grimontia</taxon>
    </lineage>
</organism>
<protein>
    <submittedName>
        <fullName evidence="1">Uncharacterized protein</fullName>
    </submittedName>
</protein>
<keyword evidence="2" id="KW-1185">Reference proteome</keyword>
<evidence type="ECO:0000313" key="2">
    <source>
        <dbReference type="Proteomes" id="UP000071641"/>
    </source>
</evidence>
<sequence length="323" mass="35800">MNNSENSNLMTLQNVDSTLDYNVMPDELVITINKAKSLSNRNGIAWMLFQRNQLIQSHTGFLGDPVFNTPKKPLESSSTQRLYISSPPHRFSYSTSELNAFIQGLNVETVCYPTLSPTLSNLLGVEAFKHDDITLIQPELDATNESLFFGPATIQSQQRPWTTCFVSMNAMGQGVTYEHFLSGFGAKSTLYHSLTKDTIVAVEKTLYQVDAHIDVIKDKCCAIEIESVEAFKALQSKLASAGQSVLVVLCGYPFFCQLANANVIDESNLYVALTGVPSFAQYPAPTNHTEPKIPSLWHWKVISTQGFDSGVLVKMRREIGIKS</sequence>
<dbReference type="AlphaFoldDB" id="A0A128F277"/>
<reference evidence="2" key="1">
    <citation type="submission" date="2016-02" db="EMBL/GenBank/DDBJ databases">
        <authorList>
            <person name="Rodrigo-Torres Lidia"/>
            <person name="Arahal R.David."/>
        </authorList>
    </citation>
    <scope>NUCLEOTIDE SEQUENCE [LARGE SCALE GENOMIC DNA]</scope>
    <source>
        <strain evidence="2">CECT 9029</strain>
    </source>
</reference>
<accession>A0A128F277</accession>